<evidence type="ECO:0000313" key="3">
    <source>
        <dbReference type="EMBL" id="SDE94570.1"/>
    </source>
</evidence>
<feature type="domain" description="Outer membrane protein beta-barrel" evidence="2">
    <location>
        <begin position="21"/>
        <end position="187"/>
    </location>
</feature>
<evidence type="ECO:0000256" key="1">
    <source>
        <dbReference type="SAM" id="SignalP"/>
    </source>
</evidence>
<dbReference type="SUPFAM" id="SSF56925">
    <property type="entry name" value="OMPA-like"/>
    <property type="match status" value="1"/>
</dbReference>
<keyword evidence="1" id="KW-0732">Signal</keyword>
<proteinExistence type="predicted"/>
<dbReference type="AlphaFoldDB" id="A0A1G7H2C1"/>
<dbReference type="OrthoDB" id="1114455at2"/>
<dbReference type="EMBL" id="FNBA01000003">
    <property type="protein sequence ID" value="SDE94570.1"/>
    <property type="molecule type" value="Genomic_DNA"/>
</dbReference>
<feature type="signal peptide" evidence="1">
    <location>
        <begin position="1"/>
        <end position="21"/>
    </location>
</feature>
<dbReference type="Proteomes" id="UP000199321">
    <property type="component" value="Unassembled WGS sequence"/>
</dbReference>
<organism evidence="3 4">
    <name type="scientific">Ulvibacter litoralis</name>
    <dbReference type="NCBI Taxonomy" id="227084"/>
    <lineage>
        <taxon>Bacteria</taxon>
        <taxon>Pseudomonadati</taxon>
        <taxon>Bacteroidota</taxon>
        <taxon>Flavobacteriia</taxon>
        <taxon>Flavobacteriales</taxon>
        <taxon>Flavobacteriaceae</taxon>
        <taxon>Ulvibacter</taxon>
    </lineage>
</organism>
<evidence type="ECO:0000313" key="4">
    <source>
        <dbReference type="Proteomes" id="UP000199321"/>
    </source>
</evidence>
<name>A0A1G7H2C1_9FLAO</name>
<protein>
    <submittedName>
        <fullName evidence="3">Outer membrane protein beta-barrel domain-containing protein</fullName>
    </submittedName>
</protein>
<dbReference type="InterPro" id="IPR025665">
    <property type="entry name" value="Beta-barrel_OMP_2"/>
</dbReference>
<dbReference type="STRING" id="227084.SAMN05421855_103487"/>
<reference evidence="3 4" key="1">
    <citation type="submission" date="2016-10" db="EMBL/GenBank/DDBJ databases">
        <authorList>
            <person name="de Groot N.N."/>
        </authorList>
    </citation>
    <scope>NUCLEOTIDE SEQUENCE [LARGE SCALE GENOMIC DNA]</scope>
    <source>
        <strain evidence="3 4">DSM 16195</strain>
    </source>
</reference>
<evidence type="ECO:0000259" key="2">
    <source>
        <dbReference type="Pfam" id="PF13568"/>
    </source>
</evidence>
<dbReference type="Pfam" id="PF13568">
    <property type="entry name" value="OMP_b-brl_2"/>
    <property type="match status" value="1"/>
</dbReference>
<gene>
    <name evidence="3" type="ORF">SAMN05421855_103487</name>
</gene>
<sequence length="209" mass="23506">MRKTALLIGIFIILFSSKTIAQTEFGAKAGLNFSKYSGSLYLAKYQFKMGFYAGGFAAININEKFKIHTELLFALQGSNFLIKEVTIRESPYEIAKVGDFKTKITETTISVPLVAQYYLADGIYFETGPQMGLILKQKEKVIKSPTDDPEFNATMDFENNTFDFGLVVGAGYELNEELTLNLRYYFSTIEHSVLEVKSAVINLGLEYEL</sequence>
<dbReference type="RefSeq" id="WP_093144628.1">
    <property type="nucleotide sequence ID" value="NZ_BMWO01000005.1"/>
</dbReference>
<dbReference type="InterPro" id="IPR011250">
    <property type="entry name" value="OMP/PagP_B-barrel"/>
</dbReference>
<accession>A0A1G7H2C1</accession>
<keyword evidence="4" id="KW-1185">Reference proteome</keyword>
<feature type="chain" id="PRO_5011466409" evidence="1">
    <location>
        <begin position="22"/>
        <end position="209"/>
    </location>
</feature>